<reference evidence="8" key="1">
    <citation type="submission" date="2022-10" db="EMBL/GenBank/DDBJ databases">
        <title>Culturing micro-colonial fungi from biological soil crusts in the Mojave desert and describing Neophaeococcomyces mojavensis, and introducing the new genera and species Taxawa tesnikishii.</title>
        <authorList>
            <person name="Kurbessoian T."/>
            <person name="Stajich J.E."/>
        </authorList>
    </citation>
    <scope>NUCLEOTIDE SEQUENCE</scope>
    <source>
        <strain evidence="8">TK_35</strain>
    </source>
</reference>
<comment type="subcellular location">
    <subcellularLocation>
        <location evidence="1">Nucleus</location>
    </subcellularLocation>
</comment>
<organism evidence="8 9">
    <name type="scientific">Knufia peltigerae</name>
    <dbReference type="NCBI Taxonomy" id="1002370"/>
    <lineage>
        <taxon>Eukaryota</taxon>
        <taxon>Fungi</taxon>
        <taxon>Dikarya</taxon>
        <taxon>Ascomycota</taxon>
        <taxon>Pezizomycotina</taxon>
        <taxon>Eurotiomycetes</taxon>
        <taxon>Chaetothyriomycetidae</taxon>
        <taxon>Chaetothyriales</taxon>
        <taxon>Trichomeriaceae</taxon>
        <taxon>Knufia</taxon>
    </lineage>
</organism>
<dbReference type="GO" id="GO:0008270">
    <property type="term" value="F:zinc ion binding"/>
    <property type="evidence" value="ECO:0007669"/>
    <property type="project" value="InterPro"/>
</dbReference>
<keyword evidence="4" id="KW-0238">DNA-binding</keyword>
<dbReference type="SMART" id="SM00066">
    <property type="entry name" value="GAL4"/>
    <property type="match status" value="1"/>
</dbReference>
<protein>
    <recommendedName>
        <fullName evidence="7">Zn(2)-C6 fungal-type domain-containing protein</fullName>
    </recommendedName>
</protein>
<keyword evidence="6" id="KW-0539">Nucleus</keyword>
<dbReference type="GO" id="GO:0005634">
    <property type="term" value="C:nucleus"/>
    <property type="evidence" value="ECO:0007669"/>
    <property type="project" value="UniProtKB-SubCell"/>
</dbReference>
<name>A0AA39CT39_9EURO</name>
<dbReference type="GO" id="GO:0003677">
    <property type="term" value="F:DNA binding"/>
    <property type="evidence" value="ECO:0007669"/>
    <property type="project" value="UniProtKB-KW"/>
</dbReference>
<keyword evidence="9" id="KW-1185">Reference proteome</keyword>
<dbReference type="AlphaFoldDB" id="A0AA39CT39"/>
<feature type="domain" description="Zn(2)-C6 fungal-type" evidence="7">
    <location>
        <begin position="34"/>
        <end position="63"/>
    </location>
</feature>
<evidence type="ECO:0000256" key="4">
    <source>
        <dbReference type="ARBA" id="ARBA00023125"/>
    </source>
</evidence>
<keyword evidence="3" id="KW-0805">Transcription regulation</keyword>
<keyword evidence="5" id="KW-0804">Transcription</keyword>
<evidence type="ECO:0000313" key="8">
    <source>
        <dbReference type="EMBL" id="KAJ9620316.1"/>
    </source>
</evidence>
<evidence type="ECO:0000256" key="5">
    <source>
        <dbReference type="ARBA" id="ARBA00023163"/>
    </source>
</evidence>
<dbReference type="InterPro" id="IPR050987">
    <property type="entry name" value="AtrR-like"/>
</dbReference>
<evidence type="ECO:0000313" key="9">
    <source>
        <dbReference type="Proteomes" id="UP001172681"/>
    </source>
</evidence>
<dbReference type="PROSITE" id="PS00463">
    <property type="entry name" value="ZN2_CY6_FUNGAL_1"/>
    <property type="match status" value="1"/>
</dbReference>
<dbReference type="Gene3D" id="4.10.240.10">
    <property type="entry name" value="Zn(2)-C6 fungal-type DNA-binding domain"/>
    <property type="match status" value="1"/>
</dbReference>
<evidence type="ECO:0000259" key="7">
    <source>
        <dbReference type="PROSITE" id="PS50048"/>
    </source>
</evidence>
<evidence type="ECO:0000256" key="6">
    <source>
        <dbReference type="ARBA" id="ARBA00023242"/>
    </source>
</evidence>
<keyword evidence="2" id="KW-0479">Metal-binding</keyword>
<accession>A0AA39CT39</accession>
<sequence>MTMRCDARDVHVKKCYASPDNDLDNSDRKRVRIACGTCRRRKLRCDATEPCGTCRASNSHCEYHPPTGFSAVALDSPSRSDSTRGDELRGPMNLVNAQLNDNLSSATSENPPGSTCLNITSIIDPLQTLNESLPVPCPDALPDLHGADGDQSIRTADLHRHDFYPLPDTAPGGVDDFWQNSEFWFDQSELDWSEQLFEPNPPMLDYEMPSPLNNLTAMMQEYFDRKSRPSSPSPARASKVWYSAPPHIEDHNRDIIRVFHNVFRRHIPKTFSLFEDTAITSSKNQPAFTLALAAIGGLFCTTPGSAQVAKSMYDDARRMVLSTVNTQSCSDDFSACRLDKFIVAKTFVLLALYGLCSGDKRSYEFLEVFHGNLIHSVQEYSKACQWSPQTDDIDKDNTRLLEALHILDCYRVIIMQRPPSLARKYSESFLRTPTNRSRISKLHNVIAGLVGGGHTVDLGPNTTFGLTSLASLSSFVWPATYPQQNVYGTDKYQSDDLFVWRADFAELACDTWLRTIHRPENLSHLVVYHMMGIILHSNLTVLQNFAHSGPGSAARDAERGLAAREIHAWTNDRHYTTAQWHAENMIAGIEAALTEAATARQTQHSSARTSSLPLELPGLVFEAPHIPYAVYYASLVLWSGAFTAPNLVKSALPARAQLARGEQILLVHKVHIAQLLARLLSGIR</sequence>
<gene>
    <name evidence="8" type="ORF">H2204_012352</name>
</gene>
<dbReference type="PROSITE" id="PS50048">
    <property type="entry name" value="ZN2_CY6_FUNGAL_2"/>
    <property type="match status" value="1"/>
</dbReference>
<dbReference type="PANTHER" id="PTHR46910:SF3">
    <property type="entry name" value="HALOTOLERANCE PROTEIN 9-RELATED"/>
    <property type="match status" value="1"/>
</dbReference>
<dbReference type="Pfam" id="PF00172">
    <property type="entry name" value="Zn_clus"/>
    <property type="match status" value="1"/>
</dbReference>
<evidence type="ECO:0000256" key="1">
    <source>
        <dbReference type="ARBA" id="ARBA00004123"/>
    </source>
</evidence>
<dbReference type="SUPFAM" id="SSF57701">
    <property type="entry name" value="Zn2/Cys6 DNA-binding domain"/>
    <property type="match status" value="1"/>
</dbReference>
<dbReference type="GO" id="GO:0000981">
    <property type="term" value="F:DNA-binding transcription factor activity, RNA polymerase II-specific"/>
    <property type="evidence" value="ECO:0007669"/>
    <property type="project" value="InterPro"/>
</dbReference>
<dbReference type="InterPro" id="IPR036864">
    <property type="entry name" value="Zn2-C6_fun-type_DNA-bd_sf"/>
</dbReference>
<dbReference type="Proteomes" id="UP001172681">
    <property type="component" value="Unassembled WGS sequence"/>
</dbReference>
<comment type="caution">
    <text evidence="8">The sequence shown here is derived from an EMBL/GenBank/DDBJ whole genome shotgun (WGS) entry which is preliminary data.</text>
</comment>
<evidence type="ECO:0000256" key="3">
    <source>
        <dbReference type="ARBA" id="ARBA00023015"/>
    </source>
</evidence>
<dbReference type="CDD" id="cd00067">
    <property type="entry name" value="GAL4"/>
    <property type="match status" value="1"/>
</dbReference>
<dbReference type="PANTHER" id="PTHR46910">
    <property type="entry name" value="TRANSCRIPTION FACTOR PDR1"/>
    <property type="match status" value="1"/>
</dbReference>
<dbReference type="EMBL" id="JAPDRN010000126">
    <property type="protein sequence ID" value="KAJ9620316.1"/>
    <property type="molecule type" value="Genomic_DNA"/>
</dbReference>
<evidence type="ECO:0000256" key="2">
    <source>
        <dbReference type="ARBA" id="ARBA00022723"/>
    </source>
</evidence>
<proteinExistence type="predicted"/>
<dbReference type="InterPro" id="IPR001138">
    <property type="entry name" value="Zn2Cys6_DnaBD"/>
</dbReference>